<feature type="transmembrane region" description="Helical" evidence="7">
    <location>
        <begin position="78"/>
        <end position="97"/>
    </location>
</feature>
<reference evidence="10" key="1">
    <citation type="submission" date="2020-06" db="EMBL/GenBank/DDBJ databases">
        <title>Legume-microbial interactions unlock mineral nutrients during tropical forest succession.</title>
        <authorList>
            <person name="Epihov D.Z."/>
        </authorList>
    </citation>
    <scope>NUCLEOTIDE SEQUENCE [LARGE SCALE GENOMIC DNA]</scope>
    <source>
        <strain evidence="10">Pan2503</strain>
    </source>
</reference>
<evidence type="ECO:0000256" key="5">
    <source>
        <dbReference type="ARBA" id="ARBA00023136"/>
    </source>
</evidence>
<dbReference type="InterPro" id="IPR003838">
    <property type="entry name" value="ABC3_permease_C"/>
</dbReference>
<dbReference type="InterPro" id="IPR050250">
    <property type="entry name" value="Macrolide_Exporter_MacB"/>
</dbReference>
<comment type="caution">
    <text evidence="10">The sequence shown here is derived from an EMBL/GenBank/DDBJ whole genome shotgun (WGS) entry which is preliminary data.</text>
</comment>
<evidence type="ECO:0000256" key="4">
    <source>
        <dbReference type="ARBA" id="ARBA00022989"/>
    </source>
</evidence>
<dbReference type="Pfam" id="PF02687">
    <property type="entry name" value="FtsX"/>
    <property type="match status" value="1"/>
</dbReference>
<evidence type="ECO:0000256" key="2">
    <source>
        <dbReference type="ARBA" id="ARBA00022475"/>
    </source>
</evidence>
<dbReference type="PANTHER" id="PTHR30572:SF4">
    <property type="entry name" value="ABC TRANSPORTER PERMEASE YTRF"/>
    <property type="match status" value="1"/>
</dbReference>
<dbReference type="GO" id="GO:0005886">
    <property type="term" value="C:plasma membrane"/>
    <property type="evidence" value="ECO:0007669"/>
    <property type="project" value="UniProtKB-SubCell"/>
</dbReference>
<evidence type="ECO:0000256" key="7">
    <source>
        <dbReference type="SAM" id="Phobius"/>
    </source>
</evidence>
<feature type="domain" description="MacB-like periplasmic core" evidence="9">
    <location>
        <begin position="86"/>
        <end position="291"/>
    </location>
</feature>
<feature type="non-terminal residue" evidence="10">
    <location>
        <position position="1"/>
    </location>
</feature>
<evidence type="ECO:0000259" key="8">
    <source>
        <dbReference type="Pfam" id="PF02687"/>
    </source>
</evidence>
<feature type="domain" description="ABC3 transporter permease C-terminal" evidence="8">
    <location>
        <begin position="345"/>
        <end position="457"/>
    </location>
</feature>
<organism evidence="10 11">
    <name type="scientific">Candidatus Acidiferrum panamense</name>
    <dbReference type="NCBI Taxonomy" id="2741543"/>
    <lineage>
        <taxon>Bacteria</taxon>
        <taxon>Pseudomonadati</taxon>
        <taxon>Acidobacteriota</taxon>
        <taxon>Terriglobia</taxon>
        <taxon>Candidatus Acidiferrales</taxon>
        <taxon>Candidatus Acidiferrum</taxon>
    </lineage>
</organism>
<gene>
    <name evidence="10" type="ORF">HRJ53_21175</name>
</gene>
<feature type="transmembrane region" description="Helical" evidence="7">
    <location>
        <begin position="333"/>
        <end position="361"/>
    </location>
</feature>
<dbReference type="Pfam" id="PF12704">
    <property type="entry name" value="MacB_PCD"/>
    <property type="match status" value="1"/>
</dbReference>
<proteinExistence type="inferred from homology"/>
<evidence type="ECO:0000313" key="11">
    <source>
        <dbReference type="Proteomes" id="UP000567293"/>
    </source>
</evidence>
<keyword evidence="5 7" id="KW-0472">Membrane</keyword>
<evidence type="ECO:0000313" key="10">
    <source>
        <dbReference type="EMBL" id="MBA0087506.1"/>
    </source>
</evidence>
<dbReference type="InterPro" id="IPR025857">
    <property type="entry name" value="MacB_PCD"/>
</dbReference>
<dbReference type="AlphaFoldDB" id="A0A7V8NU55"/>
<protein>
    <submittedName>
        <fullName evidence="10">ABC transporter permease</fullName>
    </submittedName>
</protein>
<evidence type="ECO:0000256" key="6">
    <source>
        <dbReference type="ARBA" id="ARBA00038076"/>
    </source>
</evidence>
<keyword evidence="11" id="KW-1185">Reference proteome</keyword>
<feature type="transmembrane region" description="Helical" evidence="7">
    <location>
        <begin position="393"/>
        <end position="415"/>
    </location>
</feature>
<evidence type="ECO:0000259" key="9">
    <source>
        <dbReference type="Pfam" id="PF12704"/>
    </source>
</evidence>
<accession>A0A7V8NU55</accession>
<dbReference type="GO" id="GO:0022857">
    <property type="term" value="F:transmembrane transporter activity"/>
    <property type="evidence" value="ECO:0007669"/>
    <property type="project" value="TreeGrafter"/>
</dbReference>
<comment type="subcellular location">
    <subcellularLocation>
        <location evidence="1">Cell membrane</location>
        <topology evidence="1">Multi-pass membrane protein</topology>
    </subcellularLocation>
</comment>
<sequence length="464" mass="49554">GFWALRFLESTLINVVFGLSPDFGFDDHVFLYAVGAAIVAVFLAGVGPAVRASRSNACDALHDEAQGVIGGRSRFRKVLVTAQIAASVVLLVAAGIATRSLVAVEFTKLGFDPSHVLRLNMDPSEAGYDQARGKELYERLLPSIRALPGVQSAALAYTYPSNGSYSYAVQAENRPIPPGQAAPSIGMNAVSPDYFLTMQIAILRGRAFLETDTGKSTQVAIVNETLAHQLWPNENPLGKRFSMFGPTGPWINVEGLAADSTYEEVSKKPKPYFYLPAAQFYIPYEILLVRTEGSPESMIGTVEAQVRALAPTVPVWGAQTMRQTLDSSIGGFFALRLSAIMAVTVGLLGLALAIGGVYGVVSYDVGRRTHEMGIRVALGARPRNVQGNIFRQGIGMLVAGLFFGNPCALGLAAVTEHVLGGFGAPEPLTYLGVAIVISAATLLACYIPARRAMRVDPVVALRYE</sequence>
<name>A0A7V8NU55_9BACT</name>
<feature type="transmembrane region" description="Helical" evidence="7">
    <location>
        <begin position="427"/>
        <end position="447"/>
    </location>
</feature>
<evidence type="ECO:0000256" key="1">
    <source>
        <dbReference type="ARBA" id="ARBA00004651"/>
    </source>
</evidence>
<keyword evidence="3 7" id="KW-0812">Transmembrane</keyword>
<dbReference type="PANTHER" id="PTHR30572">
    <property type="entry name" value="MEMBRANE COMPONENT OF TRANSPORTER-RELATED"/>
    <property type="match status" value="1"/>
</dbReference>
<evidence type="ECO:0000256" key="3">
    <source>
        <dbReference type="ARBA" id="ARBA00022692"/>
    </source>
</evidence>
<keyword evidence="2" id="KW-1003">Cell membrane</keyword>
<dbReference type="Proteomes" id="UP000567293">
    <property type="component" value="Unassembled WGS sequence"/>
</dbReference>
<comment type="similarity">
    <text evidence="6">Belongs to the ABC-4 integral membrane protein family.</text>
</comment>
<dbReference type="EMBL" id="JACDQQ010002039">
    <property type="protein sequence ID" value="MBA0087506.1"/>
    <property type="molecule type" value="Genomic_DNA"/>
</dbReference>
<keyword evidence="4 7" id="KW-1133">Transmembrane helix</keyword>
<feature type="transmembrane region" description="Helical" evidence="7">
    <location>
        <begin position="29"/>
        <end position="50"/>
    </location>
</feature>